<reference evidence="1 2" key="1">
    <citation type="submission" date="2015-05" db="EMBL/GenBank/DDBJ databases">
        <title>Genome sequencing and analysis of members of genus Stenotrophomonas.</title>
        <authorList>
            <person name="Patil P.P."/>
            <person name="Midha S."/>
            <person name="Patil P.B."/>
        </authorList>
    </citation>
    <scope>NUCLEOTIDE SEQUENCE [LARGE SCALE GENOMIC DNA]</scope>
    <source>
        <strain evidence="1 2">DSM 18929</strain>
    </source>
</reference>
<proteinExistence type="predicted"/>
<sequence length="66" mass="7095">MKVFTNKSFKGLWPVPTAAVVIADSRGEAAILLEDMLRSVGLAQRVSPQEMDELTSGVAILSNGDY</sequence>
<accession>A0A0R0CHT3</accession>
<dbReference type="EMBL" id="LDJI01000009">
    <property type="protein sequence ID" value="KRG65185.1"/>
    <property type="molecule type" value="Genomic_DNA"/>
</dbReference>
<keyword evidence="2" id="KW-1185">Reference proteome</keyword>
<organism evidence="1 2">
    <name type="scientific">Stenotrophomonas humi</name>
    <dbReference type="NCBI Taxonomy" id="405444"/>
    <lineage>
        <taxon>Bacteria</taxon>
        <taxon>Pseudomonadati</taxon>
        <taxon>Pseudomonadota</taxon>
        <taxon>Gammaproteobacteria</taxon>
        <taxon>Lysobacterales</taxon>
        <taxon>Lysobacteraceae</taxon>
        <taxon>Stenotrophomonas</taxon>
    </lineage>
</organism>
<dbReference type="AlphaFoldDB" id="A0A0R0CHT3"/>
<gene>
    <name evidence="1" type="ORF">ABB26_05105</name>
</gene>
<dbReference type="RefSeq" id="WP_057632571.1">
    <property type="nucleotide sequence ID" value="NZ_LDJI01000009.1"/>
</dbReference>
<comment type="caution">
    <text evidence="1">The sequence shown here is derived from an EMBL/GenBank/DDBJ whole genome shotgun (WGS) entry which is preliminary data.</text>
</comment>
<dbReference type="STRING" id="405444.ABB26_05105"/>
<dbReference type="PATRIC" id="fig|405444.3.peg.3729"/>
<dbReference type="Proteomes" id="UP000050864">
    <property type="component" value="Unassembled WGS sequence"/>
</dbReference>
<evidence type="ECO:0000313" key="1">
    <source>
        <dbReference type="EMBL" id="KRG65185.1"/>
    </source>
</evidence>
<protein>
    <submittedName>
        <fullName evidence="1">Uncharacterized protein</fullName>
    </submittedName>
</protein>
<name>A0A0R0CHT3_9GAMM</name>
<evidence type="ECO:0000313" key="2">
    <source>
        <dbReference type="Proteomes" id="UP000050864"/>
    </source>
</evidence>